<proteinExistence type="predicted"/>
<dbReference type="Proteomes" id="UP000294498">
    <property type="component" value="Unassembled WGS sequence"/>
</dbReference>
<protein>
    <recommendedName>
        <fullName evidence="4">DUF4105 domain-containing protein</fullName>
    </recommendedName>
</protein>
<accession>A0A4R8DMQ4</accession>
<dbReference type="AlphaFoldDB" id="A0A4R8DMQ4"/>
<feature type="chain" id="PRO_5020265762" description="DUF4105 domain-containing protein" evidence="1">
    <location>
        <begin position="26"/>
        <end position="328"/>
    </location>
</feature>
<dbReference type="RefSeq" id="WP_133989808.1">
    <property type="nucleotide sequence ID" value="NZ_SODV01000001.1"/>
</dbReference>
<evidence type="ECO:0000313" key="2">
    <source>
        <dbReference type="EMBL" id="TDW99263.1"/>
    </source>
</evidence>
<evidence type="ECO:0000256" key="1">
    <source>
        <dbReference type="SAM" id="SignalP"/>
    </source>
</evidence>
<comment type="caution">
    <text evidence="2">The sequence shown here is derived from an EMBL/GenBank/DDBJ whole genome shotgun (WGS) entry which is preliminary data.</text>
</comment>
<sequence length="328" mass="36308">MRVASLTKTLILLITLSVAAGRAWAGAPGDSLLPLPPILRWEGTATSELSEIESGYRLTGNHRQAFARLLSMLGSGSLGWTGRVRFRLFSDLARVSARMRLYPVAMKCYYNTGQEEDLPSDSAFYRELPVRESVPVPIDSLRAAFEDGKEAGAYALLVHVQQPSPGKRKIFVHMGRVGHTFITLIKYNKDNSIVCRTFGFYPHKMGFLSATPVRPTAPSVVKDDSRHDWDETAGKFISSRQFKKVIDALQRYGCHLYNLNRDNCTDFGLSIARIGGIDILNTRGYWPLGAGNNPGFAGQSILEGKVYNRDAGALFVATNHVPDLNYGY</sequence>
<keyword evidence="3" id="KW-1185">Reference proteome</keyword>
<feature type="signal peptide" evidence="1">
    <location>
        <begin position="1"/>
        <end position="25"/>
    </location>
</feature>
<reference evidence="2 3" key="1">
    <citation type="submission" date="2019-03" db="EMBL/GenBank/DDBJ databases">
        <title>Genomic Encyclopedia of Type Strains, Phase IV (KMG-IV): sequencing the most valuable type-strain genomes for metagenomic binning, comparative biology and taxonomic classification.</title>
        <authorList>
            <person name="Goeker M."/>
        </authorList>
    </citation>
    <scope>NUCLEOTIDE SEQUENCE [LARGE SCALE GENOMIC DNA]</scope>
    <source>
        <strain evidence="2 3">DSM 100059</strain>
    </source>
</reference>
<evidence type="ECO:0008006" key="4">
    <source>
        <dbReference type="Google" id="ProtNLM"/>
    </source>
</evidence>
<evidence type="ECO:0000313" key="3">
    <source>
        <dbReference type="Proteomes" id="UP000294498"/>
    </source>
</evidence>
<gene>
    <name evidence="2" type="ORF">EDB95_0272</name>
</gene>
<dbReference type="OrthoDB" id="629215at2"/>
<organism evidence="2 3">
    <name type="scientific">Dinghuibacter silviterrae</name>
    <dbReference type="NCBI Taxonomy" id="1539049"/>
    <lineage>
        <taxon>Bacteria</taxon>
        <taxon>Pseudomonadati</taxon>
        <taxon>Bacteroidota</taxon>
        <taxon>Chitinophagia</taxon>
        <taxon>Chitinophagales</taxon>
        <taxon>Chitinophagaceae</taxon>
        <taxon>Dinghuibacter</taxon>
    </lineage>
</organism>
<keyword evidence="1" id="KW-0732">Signal</keyword>
<name>A0A4R8DMQ4_9BACT</name>
<dbReference type="EMBL" id="SODV01000001">
    <property type="protein sequence ID" value="TDW99263.1"/>
    <property type="molecule type" value="Genomic_DNA"/>
</dbReference>